<organism evidence="10 11">
    <name type="scientific">Globodera pallida</name>
    <name type="common">Potato cyst nematode worm</name>
    <name type="synonym">Heterodera pallida</name>
    <dbReference type="NCBI Taxonomy" id="36090"/>
    <lineage>
        <taxon>Eukaryota</taxon>
        <taxon>Metazoa</taxon>
        <taxon>Ecdysozoa</taxon>
        <taxon>Nematoda</taxon>
        <taxon>Chromadorea</taxon>
        <taxon>Rhabditida</taxon>
        <taxon>Tylenchina</taxon>
        <taxon>Tylenchomorpha</taxon>
        <taxon>Tylenchoidea</taxon>
        <taxon>Heteroderidae</taxon>
        <taxon>Heteroderinae</taxon>
        <taxon>Globodera</taxon>
    </lineage>
</organism>
<sequence length="561" mass="65383">MVRFNPLVETKELGRIACPKGKLSLFYALELARNYQMMNREISEKTIRYLMKTEKKQRALVFGLMTAMGIAGTERSYGVDQLEGVQAFWDKEYPETFRIVAFETGDAVKKYEVCVILDNGHWDGLKSVTQFFRVKYFCVSCEAVYDCPERHRIECRERYLHCDACNKDFYNEGCFEEHKKKACNIYHKWFKRVDTIAFAHYASRYDSHFVLAGAQKKIIEFQGCVFHGCPRCYRPWTKGVDGELMEEKFQRTEMKMARLRDICKNFTVEEVWECDVKAELKRNMEMKKFFDSVLDGPINPRDAYSGGRTMPFCLYAVASESVEISMFDIISLYPSVNYDAPYPVGIPKIVKRDEDVLWTEPDDVPYAGLLKVKVVPPKNLLYPLLPAHIDDMLLFPLCGVCATRAKKDFVMAKDEKKCEHDEEERALLGTYTSIELRKALELGYKVTHFFRAYHFEEFDSQLFRGGKYDIWLERENMKKNPGLRLIAKLGLNSLWGKFSMRNNLSEHDILKSGEEWAKILQDDRLLPSEPVLQKDGKTMRVAFKKKEDFVVEHKDYECGAD</sequence>
<dbReference type="PANTHER" id="PTHR33568">
    <property type="entry name" value="DNA POLYMERASE"/>
    <property type="match status" value="1"/>
</dbReference>
<keyword evidence="7" id="KW-0238">DNA-binding</keyword>
<comment type="similarity">
    <text evidence="1">Belongs to the DNA polymerase type-B family.</text>
</comment>
<dbReference type="InterPro" id="IPR004868">
    <property type="entry name" value="DNA-dir_DNA_pol_B_mt/vir"/>
</dbReference>
<dbReference type="SUPFAM" id="SSF56672">
    <property type="entry name" value="DNA/RNA polymerases"/>
    <property type="match status" value="1"/>
</dbReference>
<dbReference type="Gene3D" id="3.40.960.10">
    <property type="entry name" value="VSR Endonuclease"/>
    <property type="match status" value="1"/>
</dbReference>
<evidence type="ECO:0000259" key="9">
    <source>
        <dbReference type="Pfam" id="PF03175"/>
    </source>
</evidence>
<dbReference type="Pfam" id="PF03175">
    <property type="entry name" value="DNA_pol_B_2"/>
    <property type="match status" value="1"/>
</dbReference>
<protein>
    <recommendedName>
        <fullName evidence="2">DNA-directed DNA polymerase</fullName>
        <ecNumber evidence="2">2.7.7.7</ecNumber>
    </recommendedName>
</protein>
<dbReference type="Gene3D" id="1.10.287.690">
    <property type="entry name" value="Helix hairpin bin"/>
    <property type="match status" value="1"/>
</dbReference>
<evidence type="ECO:0000313" key="10">
    <source>
        <dbReference type="Proteomes" id="UP000050741"/>
    </source>
</evidence>
<keyword evidence="6" id="KW-0239">DNA-directed DNA polymerase</keyword>
<keyword evidence="10" id="KW-1185">Reference proteome</keyword>
<evidence type="ECO:0000256" key="1">
    <source>
        <dbReference type="ARBA" id="ARBA00005755"/>
    </source>
</evidence>
<dbReference type="GO" id="GO:0006260">
    <property type="term" value="P:DNA replication"/>
    <property type="evidence" value="ECO:0007669"/>
    <property type="project" value="UniProtKB-KW"/>
</dbReference>
<reference evidence="11" key="2">
    <citation type="submission" date="2016-06" db="UniProtKB">
        <authorList>
            <consortium name="WormBaseParasite"/>
        </authorList>
    </citation>
    <scope>IDENTIFICATION</scope>
</reference>
<dbReference type="GO" id="GO:0003887">
    <property type="term" value="F:DNA-directed DNA polymerase activity"/>
    <property type="evidence" value="ECO:0007669"/>
    <property type="project" value="UniProtKB-KW"/>
</dbReference>
<accession>A0A183CH55</accession>
<evidence type="ECO:0000256" key="6">
    <source>
        <dbReference type="ARBA" id="ARBA00022932"/>
    </source>
</evidence>
<dbReference type="EC" id="2.7.7.7" evidence="2"/>
<evidence type="ECO:0000256" key="5">
    <source>
        <dbReference type="ARBA" id="ARBA00022705"/>
    </source>
</evidence>
<keyword evidence="5" id="KW-0235">DNA replication</keyword>
<proteinExistence type="inferred from homology"/>
<dbReference type="Proteomes" id="UP000050741">
    <property type="component" value="Unassembled WGS sequence"/>
</dbReference>
<dbReference type="GO" id="GO:0003677">
    <property type="term" value="F:DNA binding"/>
    <property type="evidence" value="ECO:0007669"/>
    <property type="project" value="UniProtKB-KW"/>
</dbReference>
<dbReference type="PANTHER" id="PTHR33568:SF3">
    <property type="entry name" value="DNA-DIRECTED DNA POLYMERASE"/>
    <property type="match status" value="1"/>
</dbReference>
<dbReference type="InterPro" id="IPR043502">
    <property type="entry name" value="DNA/RNA_pol_sf"/>
</dbReference>
<evidence type="ECO:0000256" key="7">
    <source>
        <dbReference type="ARBA" id="ARBA00023125"/>
    </source>
</evidence>
<evidence type="ECO:0000256" key="4">
    <source>
        <dbReference type="ARBA" id="ARBA00022695"/>
    </source>
</evidence>
<feature type="domain" description="DNA-directed DNA polymerase family B mitochondria/virus" evidence="9">
    <location>
        <begin position="301"/>
        <end position="539"/>
    </location>
</feature>
<evidence type="ECO:0000256" key="8">
    <source>
        <dbReference type="ARBA" id="ARBA00049244"/>
    </source>
</evidence>
<dbReference type="AlphaFoldDB" id="A0A183CH55"/>
<dbReference type="GO" id="GO:0000166">
    <property type="term" value="F:nucleotide binding"/>
    <property type="evidence" value="ECO:0007669"/>
    <property type="project" value="InterPro"/>
</dbReference>
<evidence type="ECO:0000256" key="3">
    <source>
        <dbReference type="ARBA" id="ARBA00022679"/>
    </source>
</evidence>
<evidence type="ECO:0000256" key="2">
    <source>
        <dbReference type="ARBA" id="ARBA00012417"/>
    </source>
</evidence>
<reference evidence="10" key="1">
    <citation type="submission" date="2014-05" db="EMBL/GenBank/DDBJ databases">
        <title>The genome and life-stage specific transcriptomes of Globodera pallida elucidate key aspects of plant parasitism by a cyst nematode.</title>
        <authorList>
            <person name="Cotton J.A."/>
            <person name="Lilley C.J."/>
            <person name="Jones L.M."/>
            <person name="Kikuchi T."/>
            <person name="Reid A.J."/>
            <person name="Thorpe P."/>
            <person name="Tsai I.J."/>
            <person name="Beasley H."/>
            <person name="Blok V."/>
            <person name="Cock P.J.A."/>
            <person name="Van den Akker S.E."/>
            <person name="Holroyd N."/>
            <person name="Hunt M."/>
            <person name="Mantelin S."/>
            <person name="Naghra H."/>
            <person name="Pain A."/>
            <person name="Palomares-Rius J.E."/>
            <person name="Zarowiecki M."/>
            <person name="Berriman M."/>
            <person name="Jones J.T."/>
            <person name="Urwin P.E."/>
        </authorList>
    </citation>
    <scope>NUCLEOTIDE SEQUENCE [LARGE SCALE GENOMIC DNA]</scope>
    <source>
        <strain evidence="10">Lindley</strain>
    </source>
</reference>
<name>A0A183CH55_GLOPA</name>
<keyword evidence="3" id="KW-0808">Transferase</keyword>
<dbReference type="WBParaSite" id="GPLIN_001221100">
    <property type="protein sequence ID" value="GPLIN_001221100"/>
    <property type="gene ID" value="GPLIN_001221100"/>
</dbReference>
<keyword evidence="4" id="KW-0548">Nucleotidyltransferase</keyword>
<evidence type="ECO:0000313" key="11">
    <source>
        <dbReference type="WBParaSite" id="GPLIN_001221100"/>
    </source>
</evidence>
<comment type="catalytic activity">
    <reaction evidence="8">
        <text>DNA(n) + a 2'-deoxyribonucleoside 5'-triphosphate = DNA(n+1) + diphosphate</text>
        <dbReference type="Rhea" id="RHEA:22508"/>
        <dbReference type="Rhea" id="RHEA-COMP:17339"/>
        <dbReference type="Rhea" id="RHEA-COMP:17340"/>
        <dbReference type="ChEBI" id="CHEBI:33019"/>
        <dbReference type="ChEBI" id="CHEBI:61560"/>
        <dbReference type="ChEBI" id="CHEBI:173112"/>
        <dbReference type="EC" id="2.7.7.7"/>
    </reaction>
</comment>